<dbReference type="Gene3D" id="1.20.120.1760">
    <property type="match status" value="1"/>
</dbReference>
<evidence type="ECO:0000256" key="1">
    <source>
        <dbReference type="SAM" id="Phobius"/>
    </source>
</evidence>
<evidence type="ECO:0000313" key="2">
    <source>
        <dbReference type="EMBL" id="HHE04594.1"/>
    </source>
</evidence>
<dbReference type="Proteomes" id="UP000886110">
    <property type="component" value="Unassembled WGS sequence"/>
</dbReference>
<comment type="caution">
    <text evidence="2">The sequence shown here is derived from an EMBL/GenBank/DDBJ whole genome shotgun (WGS) entry which is preliminary data.</text>
</comment>
<feature type="transmembrane region" description="Helical" evidence="1">
    <location>
        <begin position="96"/>
        <end position="116"/>
    </location>
</feature>
<gene>
    <name evidence="2" type="ORF">ENL19_00865</name>
</gene>
<organism evidence="2">
    <name type="scientific">candidate division WOR-3 bacterium</name>
    <dbReference type="NCBI Taxonomy" id="2052148"/>
    <lineage>
        <taxon>Bacteria</taxon>
        <taxon>Bacteria division WOR-3</taxon>
    </lineage>
</organism>
<protein>
    <submittedName>
        <fullName evidence="2">CDP-alcohol phosphatidyltransferase family protein</fullName>
    </submittedName>
</protein>
<feature type="transmembrane region" description="Helical" evidence="1">
    <location>
        <begin position="128"/>
        <end position="148"/>
    </location>
</feature>
<dbReference type="InterPro" id="IPR000462">
    <property type="entry name" value="CDP-OH_P_trans"/>
</dbReference>
<dbReference type="GO" id="GO:0008654">
    <property type="term" value="P:phospholipid biosynthetic process"/>
    <property type="evidence" value="ECO:0007669"/>
    <property type="project" value="InterPro"/>
</dbReference>
<sequence>KLGIKRIPPWLPNFITLSGIFVTLWASYYIATGHFSSAFIVFIASQFLDTLDGAFAKQYGLVSKAGAFIDSSSDRLNEFLWYISFSYYFYRIGKEWVVFLLFTTMFFAFMISYTRARIEGLGEECRVGFFQRVFRIYVMSTVIVVIIYSVPLAIYIICFLLIGSIVTVIQRLAYGVKILKGKNF</sequence>
<accession>A0A7C5HFH8</accession>
<dbReference type="EMBL" id="DRTB01000058">
    <property type="protein sequence ID" value="HHE04594.1"/>
    <property type="molecule type" value="Genomic_DNA"/>
</dbReference>
<name>A0A7C5HFH8_UNCW3</name>
<keyword evidence="1" id="KW-1133">Transmembrane helix</keyword>
<reference evidence="2" key="1">
    <citation type="journal article" date="2020" name="mSystems">
        <title>Genome- and Community-Level Interaction Insights into Carbon Utilization and Element Cycling Functions of Hydrothermarchaeota in Hydrothermal Sediment.</title>
        <authorList>
            <person name="Zhou Z."/>
            <person name="Liu Y."/>
            <person name="Xu W."/>
            <person name="Pan J."/>
            <person name="Luo Z.H."/>
            <person name="Li M."/>
        </authorList>
    </citation>
    <scope>NUCLEOTIDE SEQUENCE [LARGE SCALE GENOMIC DNA]</scope>
    <source>
        <strain evidence="2">HyVt-74</strain>
    </source>
</reference>
<keyword evidence="1" id="KW-0472">Membrane</keyword>
<dbReference type="GO" id="GO:0016780">
    <property type="term" value="F:phosphotransferase activity, for other substituted phosphate groups"/>
    <property type="evidence" value="ECO:0007669"/>
    <property type="project" value="InterPro"/>
</dbReference>
<keyword evidence="1" id="KW-0812">Transmembrane</keyword>
<dbReference type="GO" id="GO:0016020">
    <property type="term" value="C:membrane"/>
    <property type="evidence" value="ECO:0007669"/>
    <property type="project" value="InterPro"/>
</dbReference>
<feature type="non-terminal residue" evidence="2">
    <location>
        <position position="1"/>
    </location>
</feature>
<dbReference type="Pfam" id="PF01066">
    <property type="entry name" value="CDP-OH_P_transf"/>
    <property type="match status" value="1"/>
</dbReference>
<feature type="transmembrane region" description="Helical" evidence="1">
    <location>
        <begin position="12"/>
        <end position="31"/>
    </location>
</feature>
<dbReference type="AlphaFoldDB" id="A0A7C5HFH8"/>
<dbReference type="InterPro" id="IPR043130">
    <property type="entry name" value="CDP-OH_PTrfase_TM_dom"/>
</dbReference>
<feature type="transmembrane region" description="Helical" evidence="1">
    <location>
        <begin position="154"/>
        <end position="174"/>
    </location>
</feature>
<proteinExistence type="predicted"/>